<feature type="compositionally biased region" description="Low complexity" evidence="1">
    <location>
        <begin position="259"/>
        <end position="273"/>
    </location>
</feature>
<dbReference type="AlphaFoldDB" id="A0AAN7PH31"/>
<keyword evidence="3" id="KW-1185">Reference proteome</keyword>
<feature type="compositionally biased region" description="Polar residues" evidence="1">
    <location>
        <begin position="101"/>
        <end position="135"/>
    </location>
</feature>
<dbReference type="Proteomes" id="UP001353858">
    <property type="component" value="Unassembled WGS sequence"/>
</dbReference>
<feature type="region of interest" description="Disordered" evidence="1">
    <location>
        <begin position="196"/>
        <end position="218"/>
    </location>
</feature>
<evidence type="ECO:0000313" key="2">
    <source>
        <dbReference type="EMBL" id="KAK4886028.1"/>
    </source>
</evidence>
<reference evidence="3" key="1">
    <citation type="submission" date="2023-01" db="EMBL/GenBank/DDBJ databases">
        <title>Key to firefly adult light organ development and bioluminescence: homeobox transcription factors regulate luciferase expression and transportation to peroxisome.</title>
        <authorList>
            <person name="Fu X."/>
        </authorList>
    </citation>
    <scope>NUCLEOTIDE SEQUENCE [LARGE SCALE GENOMIC DNA]</scope>
</reference>
<feature type="region of interest" description="Disordered" evidence="1">
    <location>
        <begin position="556"/>
        <end position="578"/>
    </location>
</feature>
<gene>
    <name evidence="2" type="ORF">RN001_002299</name>
</gene>
<feature type="region of interest" description="Disordered" evidence="1">
    <location>
        <begin position="230"/>
        <end position="286"/>
    </location>
</feature>
<sequence>MEKDIGESQLVWAVTDIHNVPKGSIIINPQTGQPVKNVDGTIYHYDPLDPPPGFNTNGNGTSCARPPQSPHKSALPQKLTKECVTMSPKKQRSRSSPSLIKKSNLTNSATSPSLPFTPPLQHSRSMQMTSSTESVPNLPIQQYHHPSMYGNNFGNMPAPDTSLQVYHQQPYIVYASYGVPVPPQFDSRIEPPIPEVPGGYFITEPGNSVPQPISYQPPASSYWHQQPLTLYQNSPTSNQPPPPPPQQRYSLPAHAQPGSYLSSNFSSSYCQPSLPAPPPLQQNVPQNSQNAELVPVYSQPVQVVYSTQQHTPPNPVIYPNHHSIMYTQTPMYSNMMVPLQNVSYPPNPPTPSNSTVFTNQIQEQNVQAQHNFNQLTHNMNQLNIGQQSTGPSLAMNQHTQMSPHISQQFDMRNVKNCALKGNKFSTPKNFVSGSSQSSTGTSSPATTVMANYCNNPTTASYRTPPETPPTQNVAFGYGPNFVPSAVIRQMSNVRASPPINRNSRSPTPASDMSHVERHRFSLPPTLYQGMPYVFQNDSRMIQGRGQPITCRQQAPLRQNLGNQSGESLNKNHKNRKSR</sequence>
<feature type="compositionally biased region" description="Polar residues" evidence="1">
    <location>
        <begin position="495"/>
        <end position="510"/>
    </location>
</feature>
<evidence type="ECO:0000256" key="1">
    <source>
        <dbReference type="SAM" id="MobiDB-lite"/>
    </source>
</evidence>
<accession>A0AAN7PH31</accession>
<feature type="compositionally biased region" description="Polar residues" evidence="1">
    <location>
        <begin position="556"/>
        <end position="568"/>
    </location>
</feature>
<name>A0AAN7PH31_9COLE</name>
<feature type="region of interest" description="Disordered" evidence="1">
    <location>
        <begin position="495"/>
        <end position="515"/>
    </location>
</feature>
<protein>
    <submittedName>
        <fullName evidence="2">Uncharacterized protein</fullName>
    </submittedName>
</protein>
<proteinExistence type="predicted"/>
<feature type="region of interest" description="Disordered" evidence="1">
    <location>
        <begin position="47"/>
        <end position="143"/>
    </location>
</feature>
<dbReference type="EMBL" id="JARPUR010000001">
    <property type="protein sequence ID" value="KAK4886028.1"/>
    <property type="molecule type" value="Genomic_DNA"/>
</dbReference>
<evidence type="ECO:0000313" key="3">
    <source>
        <dbReference type="Proteomes" id="UP001353858"/>
    </source>
</evidence>
<organism evidence="2 3">
    <name type="scientific">Aquatica leii</name>
    <dbReference type="NCBI Taxonomy" id="1421715"/>
    <lineage>
        <taxon>Eukaryota</taxon>
        <taxon>Metazoa</taxon>
        <taxon>Ecdysozoa</taxon>
        <taxon>Arthropoda</taxon>
        <taxon>Hexapoda</taxon>
        <taxon>Insecta</taxon>
        <taxon>Pterygota</taxon>
        <taxon>Neoptera</taxon>
        <taxon>Endopterygota</taxon>
        <taxon>Coleoptera</taxon>
        <taxon>Polyphaga</taxon>
        <taxon>Elateriformia</taxon>
        <taxon>Elateroidea</taxon>
        <taxon>Lampyridae</taxon>
        <taxon>Luciolinae</taxon>
        <taxon>Aquatica</taxon>
    </lineage>
</organism>
<comment type="caution">
    <text evidence="2">The sequence shown here is derived from an EMBL/GenBank/DDBJ whole genome shotgun (WGS) entry which is preliminary data.</text>
</comment>
<feature type="compositionally biased region" description="Polar residues" evidence="1">
    <location>
        <begin position="205"/>
        <end position="218"/>
    </location>
</feature>